<accession>A0A2K1WZ72</accession>
<dbReference type="STRING" id="3694.A0A2K1WZ72"/>
<dbReference type="InterPro" id="IPR039189">
    <property type="entry name" value="Fcp1"/>
</dbReference>
<evidence type="ECO:0000259" key="7">
    <source>
        <dbReference type="PROSITE" id="PS50172"/>
    </source>
</evidence>
<dbReference type="InterPro" id="IPR036420">
    <property type="entry name" value="BRCT_dom_sf"/>
</dbReference>
<protein>
    <recommendedName>
        <fullName evidence="2">protein-serine/threonine phosphatase</fullName>
        <ecNumber evidence="2">3.1.3.16</ecNumber>
    </recommendedName>
</protein>
<dbReference type="SUPFAM" id="SSF52113">
    <property type="entry name" value="BRCT domain"/>
    <property type="match status" value="1"/>
</dbReference>
<dbReference type="GO" id="GO:0008420">
    <property type="term" value="F:RNA polymerase II CTD heptapeptide repeat phosphatase activity"/>
    <property type="evidence" value="ECO:0007669"/>
    <property type="project" value="InterPro"/>
</dbReference>
<keyword evidence="3" id="KW-0378">Hydrolase</keyword>
<evidence type="ECO:0000256" key="1">
    <source>
        <dbReference type="ARBA" id="ARBA00004123"/>
    </source>
</evidence>
<dbReference type="EC" id="3.1.3.16" evidence="2"/>
<reference evidence="8 10" key="1">
    <citation type="journal article" date="2006" name="Science">
        <title>The genome of black cottonwood, Populus trichocarpa (Torr. &amp; Gray).</title>
        <authorList>
            <person name="Tuskan G.A."/>
            <person name="Difazio S."/>
            <person name="Jansson S."/>
            <person name="Bohlmann J."/>
            <person name="Grigoriev I."/>
            <person name="Hellsten U."/>
            <person name="Putnam N."/>
            <person name="Ralph S."/>
            <person name="Rombauts S."/>
            <person name="Salamov A."/>
            <person name="Schein J."/>
            <person name="Sterck L."/>
            <person name="Aerts A."/>
            <person name="Bhalerao R.R."/>
            <person name="Bhalerao R.P."/>
            <person name="Blaudez D."/>
            <person name="Boerjan W."/>
            <person name="Brun A."/>
            <person name="Brunner A."/>
            <person name="Busov V."/>
            <person name="Campbell M."/>
            <person name="Carlson J."/>
            <person name="Chalot M."/>
            <person name="Chapman J."/>
            <person name="Chen G.L."/>
            <person name="Cooper D."/>
            <person name="Coutinho P.M."/>
            <person name="Couturier J."/>
            <person name="Covert S."/>
            <person name="Cronk Q."/>
            <person name="Cunningham R."/>
            <person name="Davis J."/>
            <person name="Degroeve S."/>
            <person name="Dejardin A."/>
            <person name="Depamphilis C."/>
            <person name="Detter J."/>
            <person name="Dirks B."/>
            <person name="Dubchak I."/>
            <person name="Duplessis S."/>
            <person name="Ehlting J."/>
            <person name="Ellis B."/>
            <person name="Gendler K."/>
            <person name="Goodstein D."/>
            <person name="Gribskov M."/>
            <person name="Grimwood J."/>
            <person name="Groover A."/>
            <person name="Gunter L."/>
            <person name="Hamberger B."/>
            <person name="Heinze B."/>
            <person name="Helariutta Y."/>
            <person name="Henrissat B."/>
            <person name="Holligan D."/>
            <person name="Holt R."/>
            <person name="Huang W."/>
            <person name="Islam-Faridi N."/>
            <person name="Jones S."/>
            <person name="Jones-Rhoades M."/>
            <person name="Jorgensen R."/>
            <person name="Joshi C."/>
            <person name="Kangasjarvi J."/>
            <person name="Karlsson J."/>
            <person name="Kelleher C."/>
            <person name="Kirkpatrick R."/>
            <person name="Kirst M."/>
            <person name="Kohler A."/>
            <person name="Kalluri U."/>
            <person name="Larimer F."/>
            <person name="Leebens-Mack J."/>
            <person name="Leple J.C."/>
            <person name="Locascio P."/>
            <person name="Lou Y."/>
            <person name="Lucas S."/>
            <person name="Martin F."/>
            <person name="Montanini B."/>
            <person name="Napoli C."/>
            <person name="Nelson D.R."/>
            <person name="Nelson C."/>
            <person name="Nieminen K."/>
            <person name="Nilsson O."/>
            <person name="Pereda V."/>
            <person name="Peter G."/>
            <person name="Philippe R."/>
            <person name="Pilate G."/>
            <person name="Poliakov A."/>
            <person name="Razumovskaya J."/>
            <person name="Richardson P."/>
            <person name="Rinaldi C."/>
            <person name="Ritland K."/>
            <person name="Rouze P."/>
            <person name="Ryaboy D."/>
            <person name="Schmutz J."/>
            <person name="Schrader J."/>
            <person name="Segerman B."/>
            <person name="Shin H."/>
            <person name="Siddiqui A."/>
            <person name="Sterky F."/>
            <person name="Terry A."/>
            <person name="Tsai C.J."/>
            <person name="Uberbacher E."/>
            <person name="Unneberg P."/>
            <person name="Vahala J."/>
            <person name="Wall K."/>
            <person name="Wessler S."/>
            <person name="Yang G."/>
            <person name="Yin T."/>
            <person name="Douglas C."/>
            <person name="Marra M."/>
            <person name="Sandberg G."/>
            <person name="Van de Peer Y."/>
            <person name="Rokhsar D."/>
        </authorList>
    </citation>
    <scope>NUCLEOTIDE SEQUENCE [LARGE SCALE GENOMIC DNA]</scope>
    <source>
        <strain evidence="10">cv. Nisqually</strain>
        <strain evidence="8">Nisqually-1</strain>
    </source>
</reference>
<sequence>MYLGATCSTELDPSVTHVVSKDSGTEKSHWALKHNKFLVQPGWIEAANYFWQRQPEENFSFNQIKN</sequence>
<feature type="domain" description="BRCT" evidence="7">
    <location>
        <begin position="1"/>
        <end position="61"/>
    </location>
</feature>
<evidence type="ECO:0000256" key="4">
    <source>
        <dbReference type="ARBA" id="ARBA00023242"/>
    </source>
</evidence>
<evidence type="ECO:0000313" key="10">
    <source>
        <dbReference type="Proteomes" id="UP000006729"/>
    </source>
</evidence>
<keyword evidence="10" id="KW-1185">Reference proteome</keyword>
<dbReference type="GO" id="GO:0005634">
    <property type="term" value="C:nucleus"/>
    <property type="evidence" value="ECO:0007669"/>
    <property type="project" value="UniProtKB-SubCell"/>
</dbReference>
<dbReference type="InParanoid" id="A0A2K1WZ72"/>
<comment type="subcellular location">
    <subcellularLocation>
        <location evidence="1">Nucleus</location>
    </subcellularLocation>
</comment>
<dbReference type="Proteomes" id="UP000006729">
    <property type="component" value="Chromosome 18"/>
</dbReference>
<keyword evidence="4" id="KW-0539">Nucleus</keyword>
<dbReference type="AlphaFoldDB" id="A0A2K1WZ72"/>
<comment type="catalytic activity">
    <reaction evidence="6">
        <text>O-phospho-L-threonyl-[protein] + H2O = L-threonyl-[protein] + phosphate</text>
        <dbReference type="Rhea" id="RHEA:47004"/>
        <dbReference type="Rhea" id="RHEA-COMP:11060"/>
        <dbReference type="Rhea" id="RHEA-COMP:11605"/>
        <dbReference type="ChEBI" id="CHEBI:15377"/>
        <dbReference type="ChEBI" id="CHEBI:30013"/>
        <dbReference type="ChEBI" id="CHEBI:43474"/>
        <dbReference type="ChEBI" id="CHEBI:61977"/>
        <dbReference type="EC" id="3.1.3.16"/>
    </reaction>
</comment>
<dbReference type="Pfam" id="PF00533">
    <property type="entry name" value="BRCT"/>
    <property type="match status" value="1"/>
</dbReference>
<proteinExistence type="predicted"/>
<evidence type="ECO:0000256" key="2">
    <source>
        <dbReference type="ARBA" id="ARBA00013081"/>
    </source>
</evidence>
<dbReference type="EMBL" id="CM009307">
    <property type="protein sequence ID" value="PNS93825.1"/>
    <property type="molecule type" value="Genomic_DNA"/>
</dbReference>
<reference evidence="8" key="2">
    <citation type="submission" date="2017-07" db="EMBL/GenBank/DDBJ databases">
        <title>WGS assembly of Populus trichocarpa.</title>
        <authorList>
            <person name="Tuskan G."/>
            <person name="Difazio S."/>
            <person name="Jansson S."/>
            <person name="Bohlmann J."/>
            <person name="Grigoriev I."/>
            <person name="Hellsten U."/>
            <person name="Putnam N."/>
            <person name="Ralph S."/>
            <person name="Rombauts S."/>
            <person name="Salamov A."/>
            <person name="Schein J."/>
            <person name="Sterck L."/>
            <person name="Aerts A."/>
            <person name="Bhalerao R."/>
            <person name="Bhalerao R."/>
            <person name="Blaudez D."/>
            <person name="Boerjan W."/>
            <person name="Brun A."/>
            <person name="Brunner A."/>
            <person name="Busov V."/>
            <person name="Campbell M."/>
            <person name="Carlson J."/>
            <person name="Chalot M."/>
            <person name="Chapman J."/>
            <person name="Chen G."/>
            <person name="Cooper D."/>
            <person name="Coutinho P."/>
            <person name="Couturier J."/>
            <person name="Covert S."/>
            <person name="Cronk Q."/>
            <person name="Cunningham R."/>
            <person name="Davis J."/>
            <person name="Degroeve S."/>
            <person name="Dejardin A."/>
            <person name="Depamphilis C."/>
            <person name="Detter J."/>
            <person name="Dirks B."/>
            <person name="Dubchak I."/>
            <person name="Duplessis S."/>
            <person name="Ehlting J."/>
            <person name="Ellis B."/>
            <person name="Gendler K."/>
            <person name="Goodstein D."/>
            <person name="Gribskov M."/>
            <person name="Grimwood J."/>
            <person name="Groover A."/>
            <person name="Gunter L."/>
            <person name="Hamberger B."/>
            <person name="Heinze B."/>
            <person name="Helariutta Y."/>
            <person name="Henrissat B."/>
            <person name="Holligan D."/>
            <person name="Holt R."/>
            <person name="Huang W."/>
            <person name="Islam-Faridi N."/>
            <person name="Jones S."/>
            <person name="Jones-Rhoades M."/>
            <person name="Jorgensen R."/>
            <person name="Joshi C."/>
            <person name="Kangasjarvi J."/>
            <person name="Karlsson J."/>
            <person name="Kelleher C."/>
            <person name="Kirkpatrick R."/>
            <person name="Kirst M."/>
            <person name="Kohler A."/>
            <person name="Kalluri U."/>
            <person name="Larimer F."/>
            <person name="Leebens-Mack J."/>
            <person name="Leple J."/>
            <person name="Locascio P."/>
            <person name="Lou Y."/>
            <person name="Lucas S."/>
            <person name="Martin F."/>
            <person name="Montanini B."/>
            <person name="Napoli C."/>
            <person name="Nelson D."/>
            <person name="Nelson C."/>
            <person name="Nieminen K."/>
            <person name="Nilsson O."/>
            <person name="Pereda V."/>
            <person name="Peter G."/>
            <person name="Philippe R."/>
            <person name="Pilate G."/>
            <person name="Poliakov A."/>
            <person name="Razumovskaya J."/>
            <person name="Richardson P."/>
            <person name="Rinaldi C."/>
            <person name="Ritland K."/>
            <person name="Rouze P."/>
            <person name="Ryaboy D."/>
            <person name="Schmutz J."/>
            <person name="Schrader J."/>
            <person name="Segerman B."/>
            <person name="Shin H."/>
            <person name="Siddiqui A."/>
            <person name="Sterky F."/>
            <person name="Terry A."/>
            <person name="Tsai C."/>
            <person name="Uberbacher E."/>
            <person name="Unneberg P."/>
            <person name="Vahala J."/>
            <person name="Wall K."/>
            <person name="Wessler S."/>
            <person name="Yang G."/>
            <person name="Yin T."/>
            <person name="Douglas C."/>
            <person name="Marra M."/>
            <person name="Sandberg G."/>
            <person name="Van De Peer Y."/>
            <person name="Rokhsar D."/>
        </authorList>
    </citation>
    <scope>NUCLEOTIDE SEQUENCE</scope>
    <source>
        <strain evidence="8">Nisqually-1</strain>
    </source>
</reference>
<dbReference type="EMBL" id="CM009307">
    <property type="protein sequence ID" value="PNS93819.1"/>
    <property type="molecule type" value="Genomic_DNA"/>
</dbReference>
<dbReference type="Gene3D" id="3.40.50.10190">
    <property type="entry name" value="BRCT domain"/>
    <property type="match status" value="1"/>
</dbReference>
<organism evidence="8 10">
    <name type="scientific">Populus trichocarpa</name>
    <name type="common">Western balsam poplar</name>
    <name type="synonym">Populus balsamifera subsp. trichocarpa</name>
    <dbReference type="NCBI Taxonomy" id="3694"/>
    <lineage>
        <taxon>Eukaryota</taxon>
        <taxon>Viridiplantae</taxon>
        <taxon>Streptophyta</taxon>
        <taxon>Embryophyta</taxon>
        <taxon>Tracheophyta</taxon>
        <taxon>Spermatophyta</taxon>
        <taxon>Magnoliopsida</taxon>
        <taxon>eudicotyledons</taxon>
        <taxon>Gunneridae</taxon>
        <taxon>Pentapetalae</taxon>
        <taxon>rosids</taxon>
        <taxon>fabids</taxon>
        <taxon>Malpighiales</taxon>
        <taxon>Salicaceae</taxon>
        <taxon>Saliceae</taxon>
        <taxon>Populus</taxon>
    </lineage>
</organism>
<dbReference type="PROSITE" id="PS50172">
    <property type="entry name" value="BRCT"/>
    <property type="match status" value="1"/>
</dbReference>
<comment type="catalytic activity">
    <reaction evidence="5">
        <text>O-phospho-L-seryl-[protein] + H2O = L-seryl-[protein] + phosphate</text>
        <dbReference type="Rhea" id="RHEA:20629"/>
        <dbReference type="Rhea" id="RHEA-COMP:9863"/>
        <dbReference type="Rhea" id="RHEA-COMP:11604"/>
        <dbReference type="ChEBI" id="CHEBI:15377"/>
        <dbReference type="ChEBI" id="CHEBI:29999"/>
        <dbReference type="ChEBI" id="CHEBI:43474"/>
        <dbReference type="ChEBI" id="CHEBI:83421"/>
        <dbReference type="EC" id="3.1.3.16"/>
    </reaction>
</comment>
<dbReference type="PANTHER" id="PTHR23081">
    <property type="entry name" value="RNA POLYMERASE II CTD PHOSPHATASE"/>
    <property type="match status" value="1"/>
</dbReference>
<evidence type="ECO:0000256" key="6">
    <source>
        <dbReference type="ARBA" id="ARBA00048336"/>
    </source>
</evidence>
<evidence type="ECO:0000313" key="9">
    <source>
        <dbReference type="EMBL" id="PNS93825.1"/>
    </source>
</evidence>
<dbReference type="PANTHER" id="PTHR23081:SF36">
    <property type="entry name" value="RNA POLYMERASE II SUBUNIT A C-TERMINAL DOMAIN PHOSPHATASE"/>
    <property type="match status" value="1"/>
</dbReference>
<evidence type="ECO:0000256" key="5">
    <source>
        <dbReference type="ARBA" id="ARBA00047761"/>
    </source>
</evidence>
<name>A0A2K1WZ72_POPTR</name>
<evidence type="ECO:0000313" key="8">
    <source>
        <dbReference type="EMBL" id="PNS93819.1"/>
    </source>
</evidence>
<gene>
    <name evidence="8" type="ORF">POPTR_018G108400</name>
    <name evidence="9" type="ORF">POPTR_018G108900</name>
</gene>
<evidence type="ECO:0000256" key="3">
    <source>
        <dbReference type="ARBA" id="ARBA00022801"/>
    </source>
</evidence>
<dbReference type="InterPro" id="IPR001357">
    <property type="entry name" value="BRCT_dom"/>
</dbReference>